<dbReference type="PRINTS" id="PR00725">
    <property type="entry name" value="DADACBPTASE1"/>
</dbReference>
<evidence type="ECO:0000256" key="1">
    <source>
        <dbReference type="ARBA" id="ARBA00003217"/>
    </source>
</evidence>
<keyword evidence="7" id="KW-0732">Signal</keyword>
<dbReference type="Gene3D" id="3.40.710.10">
    <property type="entry name" value="DD-peptidase/beta-lactamase superfamily"/>
    <property type="match status" value="1"/>
</dbReference>
<evidence type="ECO:0000256" key="3">
    <source>
        <dbReference type="ARBA" id="ARBA00007164"/>
    </source>
</evidence>
<evidence type="ECO:0000313" key="19">
    <source>
        <dbReference type="Proteomes" id="UP000255234"/>
    </source>
</evidence>
<dbReference type="GO" id="GO:0009002">
    <property type="term" value="F:serine-type D-Ala-D-Ala carboxypeptidase activity"/>
    <property type="evidence" value="ECO:0007669"/>
    <property type="project" value="UniProtKB-EC"/>
</dbReference>
<evidence type="ECO:0000256" key="6">
    <source>
        <dbReference type="ARBA" id="ARBA00022670"/>
    </source>
</evidence>
<dbReference type="GO" id="GO:0008360">
    <property type="term" value="P:regulation of cell shape"/>
    <property type="evidence" value="ECO:0007669"/>
    <property type="project" value="UniProtKB-KW"/>
</dbReference>
<dbReference type="Pfam" id="PF07943">
    <property type="entry name" value="PBP5_C"/>
    <property type="match status" value="1"/>
</dbReference>
<dbReference type="InterPro" id="IPR018044">
    <property type="entry name" value="Peptidase_S11"/>
</dbReference>
<accession>A0A378NUV0</accession>
<dbReference type="GO" id="GO:0009252">
    <property type="term" value="P:peptidoglycan biosynthetic process"/>
    <property type="evidence" value="ECO:0007669"/>
    <property type="project" value="UniProtKB-UniPathway"/>
</dbReference>
<evidence type="ECO:0000256" key="15">
    <source>
        <dbReference type="RuleBase" id="RU004016"/>
    </source>
</evidence>
<evidence type="ECO:0000256" key="4">
    <source>
        <dbReference type="ARBA" id="ARBA00012448"/>
    </source>
</evidence>
<evidence type="ECO:0000256" key="5">
    <source>
        <dbReference type="ARBA" id="ARBA00022645"/>
    </source>
</evidence>
<keyword evidence="11" id="KW-0961">Cell wall biogenesis/degradation</keyword>
<evidence type="ECO:0000256" key="10">
    <source>
        <dbReference type="ARBA" id="ARBA00022984"/>
    </source>
</evidence>
<dbReference type="Proteomes" id="UP000255234">
    <property type="component" value="Unassembled WGS sequence"/>
</dbReference>
<comment type="function">
    <text evidence="1">Removes C-terminal D-alanyl residues from sugar-peptide cell wall precursors.</text>
</comment>
<name>A0A378NUV0_9FIRM</name>
<comment type="pathway">
    <text evidence="2">Cell wall biogenesis; peptidoglycan biosynthesis.</text>
</comment>
<dbReference type="UniPathway" id="UPA00219"/>
<evidence type="ECO:0000256" key="8">
    <source>
        <dbReference type="ARBA" id="ARBA00022801"/>
    </source>
</evidence>
<evidence type="ECO:0000256" key="14">
    <source>
        <dbReference type="PIRSR" id="PIRSR618044-2"/>
    </source>
</evidence>
<feature type="active site" description="Proton acceptor" evidence="13">
    <location>
        <position position="88"/>
    </location>
</feature>
<evidence type="ECO:0000256" key="2">
    <source>
        <dbReference type="ARBA" id="ARBA00004752"/>
    </source>
</evidence>
<evidence type="ECO:0000259" key="16">
    <source>
        <dbReference type="Pfam" id="PF00768"/>
    </source>
</evidence>
<feature type="binding site" evidence="14">
    <location>
        <position position="249"/>
    </location>
    <ligand>
        <name>substrate</name>
    </ligand>
</feature>
<comment type="catalytic activity">
    <reaction evidence="12">
        <text>Preferential cleavage: (Ac)2-L-Lys-D-Ala-|-D-Ala. Also transpeptidation of peptidyl-alanyl moieties that are N-acyl substituents of D-alanine.</text>
        <dbReference type="EC" id="3.4.16.4"/>
    </reaction>
</comment>
<dbReference type="AlphaFoldDB" id="A0A378NUV0"/>
<proteinExistence type="inferred from homology"/>
<comment type="similarity">
    <text evidence="3 15">Belongs to the peptidase S11 family.</text>
</comment>
<dbReference type="GO" id="GO:0071555">
    <property type="term" value="P:cell wall organization"/>
    <property type="evidence" value="ECO:0007669"/>
    <property type="project" value="UniProtKB-KW"/>
</dbReference>
<evidence type="ECO:0000256" key="7">
    <source>
        <dbReference type="ARBA" id="ARBA00022729"/>
    </source>
</evidence>
<dbReference type="PANTHER" id="PTHR21581">
    <property type="entry name" value="D-ALANYL-D-ALANINE CARBOXYPEPTIDASE"/>
    <property type="match status" value="1"/>
</dbReference>
<feature type="active site" evidence="13">
    <location>
        <position position="140"/>
    </location>
</feature>
<evidence type="ECO:0000259" key="17">
    <source>
        <dbReference type="Pfam" id="PF07943"/>
    </source>
</evidence>
<feature type="active site" description="Acyl-ester intermediate" evidence="13">
    <location>
        <position position="85"/>
    </location>
</feature>
<dbReference type="EC" id="3.4.16.4" evidence="4"/>
<evidence type="ECO:0000256" key="9">
    <source>
        <dbReference type="ARBA" id="ARBA00022960"/>
    </source>
</evidence>
<dbReference type="SUPFAM" id="SSF56601">
    <property type="entry name" value="beta-lactamase/transpeptidase-like"/>
    <property type="match status" value="1"/>
</dbReference>
<evidence type="ECO:0000256" key="12">
    <source>
        <dbReference type="ARBA" id="ARBA00034000"/>
    </source>
</evidence>
<protein>
    <recommendedName>
        <fullName evidence="4">serine-type D-Ala-D-Ala carboxypeptidase</fullName>
        <ecNumber evidence="4">3.4.16.4</ecNumber>
    </recommendedName>
</protein>
<keyword evidence="8 18" id="KW-0378">Hydrolase</keyword>
<keyword evidence="10" id="KW-0573">Peptidoglycan synthesis</keyword>
<keyword evidence="6" id="KW-0645">Protease</keyword>
<sequence length="404" mass="44735">MNEMIFKRLIIFSIVFVQIFIAFNPARAMDSIVDDAPPVDESKPYIPVTADNLQDMTAQAAILIDATTGRVLYEKNPDAKAMPASTTKMMTCILGLENANDDDIVEVDKRAVGVEGSAIYINEGDKIKMSELLQATMLASGNDGAAAIAYYVGKGSLETFVQMMNDKAKEIGATNTHFNNPHGLTDPNHYTTARDLAKIARYAYQNEKFRKIVSTKEQEIQWVNPAERKDIYGSTNRLLWNYDDATGIKTGYTDAAGGCLVASAQKNGVTLIAVVLKTSDSRARFVEGRALLDYGFKHIKEMKTVDEQKLISSIYTHNSTNYKTTVKPIQPFTYLVMDTDNVNDFSWKMNLLAYIDAPLKQGAKVGTVDLLYQGNVVGSVDMVTTEEVTEGFNLLGFLHKLFFS</sequence>
<dbReference type="InterPro" id="IPR001967">
    <property type="entry name" value="Peptidase_S11_N"/>
</dbReference>
<dbReference type="InterPro" id="IPR012338">
    <property type="entry name" value="Beta-lactam/transpept-like"/>
</dbReference>
<evidence type="ECO:0000256" key="13">
    <source>
        <dbReference type="PIRSR" id="PIRSR618044-1"/>
    </source>
</evidence>
<evidence type="ECO:0000313" key="18">
    <source>
        <dbReference type="EMBL" id="STY72144.1"/>
    </source>
</evidence>
<gene>
    <name evidence="18" type="primary">dacB_2</name>
    <name evidence="18" type="ORF">NCTC10571_02335</name>
</gene>
<dbReference type="InterPro" id="IPR012907">
    <property type="entry name" value="Peptidase_S11_C"/>
</dbReference>
<reference evidence="18 19" key="1">
    <citation type="submission" date="2018-06" db="EMBL/GenBank/DDBJ databases">
        <authorList>
            <consortium name="Pathogen Informatics"/>
            <person name="Doyle S."/>
        </authorList>
    </citation>
    <scope>NUCLEOTIDE SEQUENCE [LARGE SCALE GENOMIC DNA]</scope>
    <source>
        <strain evidence="18 19">NCTC10571</strain>
    </source>
</reference>
<feature type="domain" description="Peptidase S11 D-Ala-D-Ala carboxypeptidase A C-terminal" evidence="17">
    <location>
        <begin position="330"/>
        <end position="390"/>
    </location>
</feature>
<evidence type="ECO:0000256" key="11">
    <source>
        <dbReference type="ARBA" id="ARBA00023316"/>
    </source>
</evidence>
<keyword evidence="9" id="KW-0133">Cell shape</keyword>
<dbReference type="Pfam" id="PF00768">
    <property type="entry name" value="Peptidase_S11"/>
    <property type="match status" value="1"/>
</dbReference>
<dbReference type="Gene3D" id="2.60.410.10">
    <property type="entry name" value="D-Ala-D-Ala carboxypeptidase, C-terminal domain"/>
    <property type="match status" value="1"/>
</dbReference>
<dbReference type="InterPro" id="IPR037167">
    <property type="entry name" value="Peptidase_S11_C_sf"/>
</dbReference>
<dbReference type="InterPro" id="IPR015956">
    <property type="entry name" value="Peniciliin-bd_prot_C_sf"/>
</dbReference>
<dbReference type="SUPFAM" id="SSF69189">
    <property type="entry name" value="Penicillin-binding protein associated domain"/>
    <property type="match status" value="1"/>
</dbReference>
<dbReference type="PANTHER" id="PTHR21581:SF6">
    <property type="entry name" value="TRAFFICKING PROTEIN PARTICLE COMPLEX SUBUNIT 12"/>
    <property type="match status" value="1"/>
</dbReference>
<dbReference type="EMBL" id="UGPP01000001">
    <property type="protein sequence ID" value="STY72144.1"/>
    <property type="molecule type" value="Genomic_DNA"/>
</dbReference>
<organism evidence="18 19">
    <name type="scientific">Megamonas hypermegale</name>
    <dbReference type="NCBI Taxonomy" id="158847"/>
    <lineage>
        <taxon>Bacteria</taxon>
        <taxon>Bacillati</taxon>
        <taxon>Bacillota</taxon>
        <taxon>Negativicutes</taxon>
        <taxon>Selenomonadales</taxon>
        <taxon>Selenomonadaceae</taxon>
        <taxon>Megamonas</taxon>
    </lineage>
</organism>
<dbReference type="GO" id="GO:0006508">
    <property type="term" value="P:proteolysis"/>
    <property type="evidence" value="ECO:0007669"/>
    <property type="project" value="UniProtKB-KW"/>
</dbReference>
<feature type="domain" description="Peptidase S11 D-alanyl-D-alanine carboxypeptidase A N-terminal" evidence="16">
    <location>
        <begin position="53"/>
        <end position="278"/>
    </location>
</feature>
<keyword evidence="5 18" id="KW-0121">Carboxypeptidase</keyword>